<comment type="caution">
    <text evidence="2">The sequence shown here is derived from an EMBL/GenBank/DDBJ whole genome shotgun (WGS) entry which is preliminary data.</text>
</comment>
<keyword evidence="1" id="KW-0812">Transmembrane</keyword>
<dbReference type="EMBL" id="VSRR010002619">
    <property type="protein sequence ID" value="MPC32405.1"/>
    <property type="molecule type" value="Genomic_DNA"/>
</dbReference>
<gene>
    <name evidence="2" type="ORF">E2C01_025714</name>
</gene>
<organism evidence="2 3">
    <name type="scientific">Portunus trituberculatus</name>
    <name type="common">Swimming crab</name>
    <name type="synonym">Neptunus trituberculatus</name>
    <dbReference type="NCBI Taxonomy" id="210409"/>
    <lineage>
        <taxon>Eukaryota</taxon>
        <taxon>Metazoa</taxon>
        <taxon>Ecdysozoa</taxon>
        <taxon>Arthropoda</taxon>
        <taxon>Crustacea</taxon>
        <taxon>Multicrustacea</taxon>
        <taxon>Malacostraca</taxon>
        <taxon>Eumalacostraca</taxon>
        <taxon>Eucarida</taxon>
        <taxon>Decapoda</taxon>
        <taxon>Pleocyemata</taxon>
        <taxon>Brachyura</taxon>
        <taxon>Eubrachyura</taxon>
        <taxon>Portunoidea</taxon>
        <taxon>Portunidae</taxon>
        <taxon>Portuninae</taxon>
        <taxon>Portunus</taxon>
    </lineage>
</organism>
<evidence type="ECO:0000313" key="2">
    <source>
        <dbReference type="EMBL" id="MPC32405.1"/>
    </source>
</evidence>
<accession>A0A5B7EG89</accession>
<keyword evidence="1" id="KW-1133">Transmembrane helix</keyword>
<evidence type="ECO:0000313" key="3">
    <source>
        <dbReference type="Proteomes" id="UP000324222"/>
    </source>
</evidence>
<name>A0A5B7EG89_PORTR</name>
<keyword evidence="3" id="KW-1185">Reference proteome</keyword>
<protein>
    <submittedName>
        <fullName evidence="2">Uncharacterized protein</fullName>
    </submittedName>
</protein>
<evidence type="ECO:0000256" key="1">
    <source>
        <dbReference type="SAM" id="Phobius"/>
    </source>
</evidence>
<keyword evidence="1" id="KW-0472">Membrane</keyword>
<dbReference type="AlphaFoldDB" id="A0A5B7EG89"/>
<reference evidence="2 3" key="1">
    <citation type="submission" date="2019-05" db="EMBL/GenBank/DDBJ databases">
        <title>Another draft genome of Portunus trituberculatus and its Hox gene families provides insights of decapod evolution.</title>
        <authorList>
            <person name="Jeong J.-H."/>
            <person name="Song I."/>
            <person name="Kim S."/>
            <person name="Choi T."/>
            <person name="Kim D."/>
            <person name="Ryu S."/>
            <person name="Kim W."/>
        </authorList>
    </citation>
    <scope>NUCLEOTIDE SEQUENCE [LARGE SCALE GENOMIC DNA]</scope>
    <source>
        <tissue evidence="2">Muscle</tissue>
    </source>
</reference>
<sequence>MLEKGAEGERDEAASSEGCERGIGVLSAVGVCYICVVLMAVNPALHVPRCAISVQGNVNFHVFNQIREAHDGRRKSPLWELVETK</sequence>
<proteinExistence type="predicted"/>
<feature type="transmembrane region" description="Helical" evidence="1">
    <location>
        <begin position="22"/>
        <end position="41"/>
    </location>
</feature>
<dbReference type="Proteomes" id="UP000324222">
    <property type="component" value="Unassembled WGS sequence"/>
</dbReference>